<dbReference type="EMBL" id="FUYP01000016">
    <property type="protein sequence ID" value="SKB74812.1"/>
    <property type="molecule type" value="Genomic_DNA"/>
</dbReference>
<sequence>MSDTFAAMAARLQRDIPKAENRVDDSLIALSSLMTSVVTARRATGVPAKTGQRTILRLAKAQLSLVEVGGELLRAHGELAEIGKETAGYDLRECPPSALAEISSIAKVS</sequence>
<organism evidence="1 2">
    <name type="scientific">Sphingopyxis flava</name>
    <dbReference type="NCBI Taxonomy" id="1507287"/>
    <lineage>
        <taxon>Bacteria</taxon>
        <taxon>Pseudomonadati</taxon>
        <taxon>Pseudomonadota</taxon>
        <taxon>Alphaproteobacteria</taxon>
        <taxon>Sphingomonadales</taxon>
        <taxon>Sphingomonadaceae</taxon>
        <taxon>Sphingopyxis</taxon>
    </lineage>
</organism>
<evidence type="ECO:0000313" key="1">
    <source>
        <dbReference type="EMBL" id="SKB74812.1"/>
    </source>
</evidence>
<dbReference type="Proteomes" id="UP000190044">
    <property type="component" value="Unassembled WGS sequence"/>
</dbReference>
<keyword evidence="2" id="KW-1185">Reference proteome</keyword>
<gene>
    <name evidence="1" type="ORF">SAMN06295937_101625</name>
</gene>
<accession>A0A1T5DSN6</accession>
<name>A0A1T5DSN6_9SPHN</name>
<protein>
    <submittedName>
        <fullName evidence="1">Uncharacterized protein</fullName>
    </submittedName>
</protein>
<evidence type="ECO:0000313" key="2">
    <source>
        <dbReference type="Proteomes" id="UP000190044"/>
    </source>
</evidence>
<proteinExistence type="predicted"/>
<reference evidence="2" key="1">
    <citation type="submission" date="2017-02" db="EMBL/GenBank/DDBJ databases">
        <authorList>
            <person name="Varghese N."/>
            <person name="Submissions S."/>
        </authorList>
    </citation>
    <scope>NUCLEOTIDE SEQUENCE [LARGE SCALE GENOMIC DNA]</scope>
    <source>
        <strain evidence="2">R11H</strain>
    </source>
</reference>
<dbReference type="RefSeq" id="WP_245798737.1">
    <property type="nucleotide sequence ID" value="NZ_FUYP01000016.1"/>
</dbReference>
<dbReference type="AlphaFoldDB" id="A0A1T5DSN6"/>